<evidence type="ECO:0000313" key="2">
    <source>
        <dbReference type="Proteomes" id="UP001054945"/>
    </source>
</evidence>
<organism evidence="1 2">
    <name type="scientific">Caerostris extrusa</name>
    <name type="common">Bark spider</name>
    <name type="synonym">Caerostris bankana</name>
    <dbReference type="NCBI Taxonomy" id="172846"/>
    <lineage>
        <taxon>Eukaryota</taxon>
        <taxon>Metazoa</taxon>
        <taxon>Ecdysozoa</taxon>
        <taxon>Arthropoda</taxon>
        <taxon>Chelicerata</taxon>
        <taxon>Arachnida</taxon>
        <taxon>Araneae</taxon>
        <taxon>Araneomorphae</taxon>
        <taxon>Entelegynae</taxon>
        <taxon>Araneoidea</taxon>
        <taxon>Araneidae</taxon>
        <taxon>Caerostris</taxon>
    </lineage>
</organism>
<dbReference type="Proteomes" id="UP001054945">
    <property type="component" value="Unassembled WGS sequence"/>
</dbReference>
<gene>
    <name evidence="1" type="ORF">CEXT_656001</name>
</gene>
<protein>
    <submittedName>
        <fullName evidence="1">Uncharacterized protein</fullName>
    </submittedName>
</protein>
<accession>A0AAV4YDP1</accession>
<keyword evidence="2" id="KW-1185">Reference proteome</keyword>
<name>A0AAV4YDP1_CAEEX</name>
<proteinExistence type="predicted"/>
<comment type="caution">
    <text evidence="1">The sequence shown here is derived from an EMBL/GenBank/DDBJ whole genome shotgun (WGS) entry which is preliminary data.</text>
</comment>
<dbReference type="AlphaFoldDB" id="A0AAV4YDP1"/>
<sequence length="70" mass="8112">MRVINCSGRSWCGVISQKPLRNVLVTLLAESVDNYRPAESNERLQECVIYYYEGHFKPLSIMDSLLYRDA</sequence>
<reference evidence="1 2" key="1">
    <citation type="submission" date="2021-06" db="EMBL/GenBank/DDBJ databases">
        <title>Caerostris extrusa draft genome.</title>
        <authorList>
            <person name="Kono N."/>
            <person name="Arakawa K."/>
        </authorList>
    </citation>
    <scope>NUCLEOTIDE SEQUENCE [LARGE SCALE GENOMIC DNA]</scope>
</reference>
<evidence type="ECO:0000313" key="1">
    <source>
        <dbReference type="EMBL" id="GIZ04490.1"/>
    </source>
</evidence>
<dbReference type="EMBL" id="BPLR01001745">
    <property type="protein sequence ID" value="GIZ04490.1"/>
    <property type="molecule type" value="Genomic_DNA"/>
</dbReference>